<keyword evidence="1" id="KW-1133">Transmembrane helix</keyword>
<dbReference type="PANTHER" id="PTHR46706:SF12">
    <property type="entry name" value="PROTEIN QUA-1-RELATED"/>
    <property type="match status" value="1"/>
</dbReference>
<sequence length="406" mass="43552">MKFIKISPFAITSSAIALLMATSCSAEVCETISPTDNSGGSNGVNVVTPPAGTTEVECEVTCDSVTSLRVVMQQNGLVLDQTTTCGTTISHTTSESVDIGIEHEDNINLVITCRCNDLSTPAPYAYYPYPTPPPPPFCFSEEATVEQPGQAPTKMTELNIGDKILTANNKYQPIYAFAHNDATTYTEFLQIHTTSGINPLEITGQHLVYVQGKDAPVTAKSIKVGDTLTEAGQGGAAVVTKIDTVQRHGIYAPLTPDGTLVVDGIVSSCYVSLQPNGDPQTMELKGCSALSVFSHHRVAHMLLTVPRLVCMGGISPKWCQTYNEDGVALFVQTAFDLSDWFHAQHWMVQYFLLAVYLVVLCPLYALELLLGAKLAAAMILGGLVFVGFVRGNNVPAVEPIDVNKEA</sequence>
<dbReference type="OrthoDB" id="5212at2759"/>
<feature type="transmembrane region" description="Helical" evidence="1">
    <location>
        <begin position="372"/>
        <end position="389"/>
    </location>
</feature>
<protein>
    <recommendedName>
        <fullName evidence="3">Hint domain-containing protein</fullName>
    </recommendedName>
</protein>
<proteinExistence type="predicted"/>
<feature type="chain" id="PRO_5040174978" description="Hint domain-containing protein" evidence="2">
    <location>
        <begin position="27"/>
        <end position="406"/>
    </location>
</feature>
<dbReference type="InterPro" id="IPR003587">
    <property type="entry name" value="Hint_dom_N"/>
</dbReference>
<comment type="caution">
    <text evidence="4">The sequence shown here is derived from an EMBL/GenBank/DDBJ whole genome shotgun (WGS) entry which is preliminary data.</text>
</comment>
<dbReference type="Pfam" id="PF01079">
    <property type="entry name" value="Hint"/>
    <property type="match status" value="1"/>
</dbReference>
<evidence type="ECO:0000256" key="1">
    <source>
        <dbReference type="SAM" id="Phobius"/>
    </source>
</evidence>
<dbReference type="Gene3D" id="2.170.16.10">
    <property type="entry name" value="Hedgehog/Intein (Hint) domain"/>
    <property type="match status" value="1"/>
</dbReference>
<evidence type="ECO:0000259" key="3">
    <source>
        <dbReference type="SMART" id="SM00306"/>
    </source>
</evidence>
<dbReference type="AlphaFoldDB" id="A0A9N8E905"/>
<name>A0A9N8E905_9STRA</name>
<feature type="transmembrane region" description="Helical" evidence="1">
    <location>
        <begin position="346"/>
        <end position="365"/>
    </location>
</feature>
<evidence type="ECO:0000313" key="5">
    <source>
        <dbReference type="Proteomes" id="UP001153069"/>
    </source>
</evidence>
<evidence type="ECO:0000313" key="4">
    <source>
        <dbReference type="EMBL" id="CAB9514889.1"/>
    </source>
</evidence>
<dbReference type="CDD" id="cd00081">
    <property type="entry name" value="Hint"/>
    <property type="match status" value="1"/>
</dbReference>
<feature type="signal peptide" evidence="2">
    <location>
        <begin position="1"/>
        <end position="26"/>
    </location>
</feature>
<keyword evidence="1" id="KW-0472">Membrane</keyword>
<gene>
    <name evidence="4" type="ORF">SEMRO_681_G186381.1</name>
</gene>
<dbReference type="SMART" id="SM00306">
    <property type="entry name" value="HintN"/>
    <property type="match status" value="1"/>
</dbReference>
<keyword evidence="5" id="KW-1185">Reference proteome</keyword>
<dbReference type="PROSITE" id="PS51257">
    <property type="entry name" value="PROKAR_LIPOPROTEIN"/>
    <property type="match status" value="1"/>
</dbReference>
<organism evidence="4 5">
    <name type="scientific">Seminavis robusta</name>
    <dbReference type="NCBI Taxonomy" id="568900"/>
    <lineage>
        <taxon>Eukaryota</taxon>
        <taxon>Sar</taxon>
        <taxon>Stramenopiles</taxon>
        <taxon>Ochrophyta</taxon>
        <taxon>Bacillariophyta</taxon>
        <taxon>Bacillariophyceae</taxon>
        <taxon>Bacillariophycidae</taxon>
        <taxon>Naviculales</taxon>
        <taxon>Naviculaceae</taxon>
        <taxon>Seminavis</taxon>
    </lineage>
</organism>
<dbReference type="InterPro" id="IPR052140">
    <property type="entry name" value="Dev_Signal_Hedgehog-like"/>
</dbReference>
<accession>A0A9N8E905</accession>
<dbReference type="EMBL" id="CAICTM010000680">
    <property type="protein sequence ID" value="CAB9514889.1"/>
    <property type="molecule type" value="Genomic_DNA"/>
</dbReference>
<keyword evidence="2" id="KW-0732">Signal</keyword>
<dbReference type="Proteomes" id="UP001153069">
    <property type="component" value="Unassembled WGS sequence"/>
</dbReference>
<dbReference type="InterPro" id="IPR001767">
    <property type="entry name" value="Hedgehog_Hint"/>
</dbReference>
<reference evidence="4" key="1">
    <citation type="submission" date="2020-06" db="EMBL/GenBank/DDBJ databases">
        <authorList>
            <consortium name="Plant Systems Biology data submission"/>
        </authorList>
    </citation>
    <scope>NUCLEOTIDE SEQUENCE</scope>
    <source>
        <strain evidence="4">D6</strain>
    </source>
</reference>
<keyword evidence="1" id="KW-0812">Transmembrane</keyword>
<dbReference type="GO" id="GO:0016540">
    <property type="term" value="P:protein autoprocessing"/>
    <property type="evidence" value="ECO:0007669"/>
    <property type="project" value="InterPro"/>
</dbReference>
<dbReference type="SUPFAM" id="SSF51294">
    <property type="entry name" value="Hedgehog/intein (Hint) domain"/>
    <property type="match status" value="1"/>
</dbReference>
<feature type="domain" description="Hint" evidence="3">
    <location>
        <begin position="136"/>
        <end position="232"/>
    </location>
</feature>
<dbReference type="PANTHER" id="PTHR46706">
    <property type="entry name" value="PROTEIN QUA-1-RELATED"/>
    <property type="match status" value="1"/>
</dbReference>
<evidence type="ECO:0000256" key="2">
    <source>
        <dbReference type="SAM" id="SignalP"/>
    </source>
</evidence>
<dbReference type="InterPro" id="IPR036844">
    <property type="entry name" value="Hint_dom_sf"/>
</dbReference>